<keyword evidence="1" id="KW-1133">Transmembrane helix</keyword>
<organism evidence="2 3">
    <name type="scientific">Amblyomma americanum</name>
    <name type="common">Lone star tick</name>
    <dbReference type="NCBI Taxonomy" id="6943"/>
    <lineage>
        <taxon>Eukaryota</taxon>
        <taxon>Metazoa</taxon>
        <taxon>Ecdysozoa</taxon>
        <taxon>Arthropoda</taxon>
        <taxon>Chelicerata</taxon>
        <taxon>Arachnida</taxon>
        <taxon>Acari</taxon>
        <taxon>Parasitiformes</taxon>
        <taxon>Ixodida</taxon>
        <taxon>Ixodoidea</taxon>
        <taxon>Ixodidae</taxon>
        <taxon>Amblyomminae</taxon>
        <taxon>Amblyomma</taxon>
    </lineage>
</organism>
<keyword evidence="3" id="KW-1185">Reference proteome</keyword>
<feature type="transmembrane region" description="Helical" evidence="1">
    <location>
        <begin position="35"/>
        <end position="57"/>
    </location>
</feature>
<comment type="caution">
    <text evidence="2">The sequence shown here is derived from an EMBL/GenBank/DDBJ whole genome shotgun (WGS) entry which is preliminary data.</text>
</comment>
<dbReference type="EMBL" id="JARKHS020008961">
    <property type="protein sequence ID" value="KAK8780348.1"/>
    <property type="molecule type" value="Genomic_DNA"/>
</dbReference>
<feature type="transmembrane region" description="Helical" evidence="1">
    <location>
        <begin position="7"/>
        <end position="23"/>
    </location>
</feature>
<gene>
    <name evidence="2" type="ORF">V5799_018311</name>
</gene>
<name>A0AAQ4F0T9_AMBAM</name>
<proteinExistence type="predicted"/>
<evidence type="ECO:0000256" key="1">
    <source>
        <dbReference type="SAM" id="Phobius"/>
    </source>
</evidence>
<evidence type="ECO:0000313" key="3">
    <source>
        <dbReference type="Proteomes" id="UP001321473"/>
    </source>
</evidence>
<evidence type="ECO:0000313" key="2">
    <source>
        <dbReference type="EMBL" id="KAK8780348.1"/>
    </source>
</evidence>
<reference evidence="2 3" key="1">
    <citation type="journal article" date="2023" name="Arcadia Sci">
        <title>De novo assembly of a long-read Amblyomma americanum tick genome.</title>
        <authorList>
            <person name="Chou S."/>
            <person name="Poskanzer K.E."/>
            <person name="Rollins M."/>
            <person name="Thuy-Boun P.S."/>
        </authorList>
    </citation>
    <scope>NUCLEOTIDE SEQUENCE [LARGE SCALE GENOMIC DNA]</scope>
    <source>
        <strain evidence="2">F_SG_1</strain>
        <tissue evidence="2">Salivary glands</tissue>
    </source>
</reference>
<keyword evidence="1" id="KW-0812">Transmembrane</keyword>
<protein>
    <submittedName>
        <fullName evidence="2">Uncharacterized protein</fullName>
    </submittedName>
</protein>
<dbReference type="AlphaFoldDB" id="A0AAQ4F0T9"/>
<accession>A0AAQ4F0T9</accession>
<dbReference type="Proteomes" id="UP001321473">
    <property type="component" value="Unassembled WGS sequence"/>
</dbReference>
<sequence>MKLYHAVFSVYFFLFFVFFVPLTPPPPPRFLSNSAPGTVLLILSIFHLFLFCFVFLFHARQASGKF</sequence>
<keyword evidence="1" id="KW-0472">Membrane</keyword>